<keyword evidence="2" id="KW-0812">Transmembrane</keyword>
<accession>A0A2W7QVZ5</accession>
<proteinExistence type="inferred from homology"/>
<evidence type="ECO:0000256" key="2">
    <source>
        <dbReference type="SAM" id="Phobius"/>
    </source>
</evidence>
<dbReference type="PANTHER" id="PTHR30576">
    <property type="entry name" value="COLANIC BIOSYNTHESIS UDP-GLUCOSE LIPID CARRIER TRANSFERASE"/>
    <property type="match status" value="1"/>
</dbReference>
<dbReference type="RefSeq" id="WP_111318863.1">
    <property type="nucleotide sequence ID" value="NZ_QKZT01000007.1"/>
</dbReference>
<dbReference type="InterPro" id="IPR003362">
    <property type="entry name" value="Bact_transf"/>
</dbReference>
<keyword evidence="2" id="KW-1133">Transmembrane helix</keyword>
<evidence type="ECO:0000259" key="3">
    <source>
        <dbReference type="Pfam" id="PF02397"/>
    </source>
</evidence>
<gene>
    <name evidence="4" type="ORF">LV85_02005</name>
</gene>
<keyword evidence="5" id="KW-1185">Reference proteome</keyword>
<dbReference type="AlphaFoldDB" id="A0A2W7QVZ5"/>
<keyword evidence="2" id="KW-0472">Membrane</keyword>
<evidence type="ECO:0000313" key="5">
    <source>
        <dbReference type="Proteomes" id="UP000248882"/>
    </source>
</evidence>
<dbReference type="OrthoDB" id="9808602at2"/>
<dbReference type="GO" id="GO:0016780">
    <property type="term" value="F:phosphotransferase activity, for other substituted phosphate groups"/>
    <property type="evidence" value="ECO:0007669"/>
    <property type="project" value="TreeGrafter"/>
</dbReference>
<dbReference type="EMBL" id="QKZT01000007">
    <property type="protein sequence ID" value="PZX52703.1"/>
    <property type="molecule type" value="Genomic_DNA"/>
</dbReference>
<comment type="similarity">
    <text evidence="1">Belongs to the bacterial sugar transferase family.</text>
</comment>
<reference evidence="4 5" key="1">
    <citation type="submission" date="2018-06" db="EMBL/GenBank/DDBJ databases">
        <title>Genomic Encyclopedia of Archaeal and Bacterial Type Strains, Phase II (KMG-II): from individual species to whole genera.</title>
        <authorList>
            <person name="Goeker M."/>
        </authorList>
    </citation>
    <scope>NUCLEOTIDE SEQUENCE [LARGE SCALE GENOMIC DNA]</scope>
    <source>
        <strain evidence="4 5">DSM 19830</strain>
    </source>
</reference>
<sequence>MTRNSSHQQEIVFKGYQSGRIIPDLFSLTNISRSSVSQTVNEGIELTTRFIKRSFDILFSSVAILAGLPLFLTLMLITKLTSKGPVFYKQERIGRNGEPFYIVKFRSMIVDSEVNGPQLTTDNDPRVTEWGNFMRKTHLDELPQFFNVLVGDMSVVGPRPERAHFIRQIVARQPQYAQLLTLRPGITSIGQVDYGYAETVEQMCQRVLLDLKYLSQVNLMTDIKVIGQTVMTMINKKGK</sequence>
<evidence type="ECO:0000313" key="4">
    <source>
        <dbReference type="EMBL" id="PZX52703.1"/>
    </source>
</evidence>
<protein>
    <submittedName>
        <fullName evidence="4">Lipopolysaccharide/colanic/teichoic acid biosynthesis glycosyltransferase</fullName>
    </submittedName>
</protein>
<dbReference type="Proteomes" id="UP000248882">
    <property type="component" value="Unassembled WGS sequence"/>
</dbReference>
<dbReference type="PANTHER" id="PTHR30576:SF0">
    <property type="entry name" value="UNDECAPRENYL-PHOSPHATE N-ACETYLGALACTOSAMINYL 1-PHOSPHATE TRANSFERASE-RELATED"/>
    <property type="match status" value="1"/>
</dbReference>
<evidence type="ECO:0000256" key="1">
    <source>
        <dbReference type="ARBA" id="ARBA00006464"/>
    </source>
</evidence>
<dbReference type="Pfam" id="PF02397">
    <property type="entry name" value="Bac_transf"/>
    <property type="match status" value="1"/>
</dbReference>
<feature type="transmembrane region" description="Helical" evidence="2">
    <location>
        <begin position="57"/>
        <end position="77"/>
    </location>
</feature>
<comment type="caution">
    <text evidence="4">The sequence shown here is derived from an EMBL/GenBank/DDBJ whole genome shotgun (WGS) entry which is preliminary data.</text>
</comment>
<organism evidence="4 5">
    <name type="scientific">Algoriphagus chordae</name>
    <dbReference type="NCBI Taxonomy" id="237019"/>
    <lineage>
        <taxon>Bacteria</taxon>
        <taxon>Pseudomonadati</taxon>
        <taxon>Bacteroidota</taxon>
        <taxon>Cytophagia</taxon>
        <taxon>Cytophagales</taxon>
        <taxon>Cyclobacteriaceae</taxon>
        <taxon>Algoriphagus</taxon>
    </lineage>
</organism>
<name>A0A2W7QVZ5_9BACT</name>
<keyword evidence="4" id="KW-0808">Transferase</keyword>
<feature type="domain" description="Bacterial sugar transferase" evidence="3">
    <location>
        <begin position="52"/>
        <end position="234"/>
    </location>
</feature>